<gene>
    <name evidence="2" type="ORF">CIN_18740</name>
</gene>
<keyword evidence="1" id="KW-0812">Transmembrane</keyword>
<dbReference type="Proteomes" id="UP000005939">
    <property type="component" value="Unassembled WGS sequence"/>
</dbReference>
<dbReference type="AlphaFoldDB" id="G6F2M8"/>
<evidence type="ECO:0000313" key="3">
    <source>
        <dbReference type="Proteomes" id="UP000005939"/>
    </source>
</evidence>
<protein>
    <submittedName>
        <fullName evidence="2">Uncharacterized protein</fullName>
    </submittedName>
</protein>
<keyword evidence="1" id="KW-0472">Membrane</keyword>
<dbReference type="STRING" id="1088868.CIN_18740"/>
<accession>G6F2M8</accession>
<feature type="transmembrane region" description="Helical" evidence="1">
    <location>
        <begin position="12"/>
        <end position="32"/>
    </location>
</feature>
<comment type="caution">
    <text evidence="2">The sequence shown here is derived from an EMBL/GenBank/DDBJ whole genome shotgun (WGS) entry which is preliminary data.</text>
</comment>
<organism evidence="2 3">
    <name type="scientific">Commensalibacter intestini A911</name>
    <dbReference type="NCBI Taxonomy" id="1088868"/>
    <lineage>
        <taxon>Bacteria</taxon>
        <taxon>Pseudomonadati</taxon>
        <taxon>Pseudomonadota</taxon>
        <taxon>Alphaproteobacteria</taxon>
        <taxon>Acetobacterales</taxon>
        <taxon>Acetobacteraceae</taxon>
    </lineage>
</organism>
<dbReference type="EMBL" id="AGFR01000010">
    <property type="protein sequence ID" value="EHD13137.1"/>
    <property type="molecule type" value="Genomic_DNA"/>
</dbReference>
<proteinExistence type="predicted"/>
<sequence length="50" mass="5893">MIMQAQEFSRIDIIILGLIIYGSLGLLSDFLIRVVEERILTWHPLFFKEN</sequence>
<keyword evidence="1" id="KW-1133">Transmembrane helix</keyword>
<evidence type="ECO:0000313" key="2">
    <source>
        <dbReference type="EMBL" id="EHD13137.1"/>
    </source>
</evidence>
<reference evidence="2 3" key="1">
    <citation type="submission" date="2011-10" db="EMBL/GenBank/DDBJ databases">
        <title>Genome Sequence of Commensalibacter intestini A911, isolated from Drosophila gut.</title>
        <authorList>
            <person name="Lee W.-J."/>
            <person name="Kim E.-K."/>
        </authorList>
    </citation>
    <scope>NUCLEOTIDE SEQUENCE [LARGE SCALE GENOMIC DNA]</scope>
    <source>
        <strain evidence="2 3">A911</strain>
    </source>
</reference>
<name>G6F2M8_9PROT</name>
<evidence type="ECO:0000256" key="1">
    <source>
        <dbReference type="SAM" id="Phobius"/>
    </source>
</evidence>